<proteinExistence type="inferred from homology"/>
<keyword evidence="5 7" id="KW-0408">Iron</keyword>
<evidence type="ECO:0000256" key="5">
    <source>
        <dbReference type="ARBA" id="ARBA00023004"/>
    </source>
</evidence>
<evidence type="ECO:0000256" key="2">
    <source>
        <dbReference type="ARBA" id="ARBA00022617"/>
    </source>
</evidence>
<dbReference type="GO" id="GO:0004497">
    <property type="term" value="F:monooxygenase activity"/>
    <property type="evidence" value="ECO:0007669"/>
    <property type="project" value="UniProtKB-KW"/>
</dbReference>
<evidence type="ECO:0000256" key="4">
    <source>
        <dbReference type="ARBA" id="ARBA00023002"/>
    </source>
</evidence>
<gene>
    <name evidence="8" type="ORF">LX83_004559</name>
</gene>
<dbReference type="GO" id="GO:0016705">
    <property type="term" value="F:oxidoreductase activity, acting on paired donors, with incorporation or reduction of molecular oxygen"/>
    <property type="evidence" value="ECO:0007669"/>
    <property type="project" value="InterPro"/>
</dbReference>
<evidence type="ECO:0000256" key="6">
    <source>
        <dbReference type="ARBA" id="ARBA00023033"/>
    </source>
</evidence>
<dbReference type="Gene3D" id="1.10.630.10">
    <property type="entry name" value="Cytochrome P450"/>
    <property type="match status" value="1"/>
</dbReference>
<evidence type="ECO:0000313" key="8">
    <source>
        <dbReference type="EMBL" id="MCP2167686.1"/>
    </source>
</evidence>
<comment type="caution">
    <text evidence="8">The sequence shown here is derived from an EMBL/GenBank/DDBJ whole genome shotgun (WGS) entry which is preliminary data.</text>
</comment>
<dbReference type="PROSITE" id="PS00086">
    <property type="entry name" value="CYTOCHROME_P450"/>
    <property type="match status" value="1"/>
</dbReference>
<dbReference type="SUPFAM" id="SSF48264">
    <property type="entry name" value="Cytochrome P450"/>
    <property type="match status" value="1"/>
</dbReference>
<dbReference type="FunFam" id="1.10.630.10:FF:000018">
    <property type="entry name" value="Cytochrome P450 monooxygenase"/>
    <property type="match status" value="1"/>
</dbReference>
<dbReference type="AlphaFoldDB" id="A0AAE3GGA2"/>
<comment type="similarity">
    <text evidence="1 7">Belongs to the cytochrome P450 family.</text>
</comment>
<sequence>MSDRTADTPLRHPLDYPFAQSSPMTPAADLARVRATCPVVRARLADGQLVWLVTRYADIRSVLSSPSFVLHVPRPTGPSGAQRSRDEFMLTDDVARHSRLRRLVAPAFSLHRVEKLRPRVRAVVAELLAALTAGGRAAELMESFALPLPLTVMCEVIGIPVPDRRRGRAWAAVSLGDTAEVGDDQALAAFQDVEDYATDVIAAHSGDATGVLGHLLRVHARRDGQLSTGELHAMVVGLLLAGYLTTASTIGRGVLALLRAPEQWSALRHTPALVHPAVEEILRYRFTGVEVDTQRRAVADVSVGGVLVRRGDIVITPLVAANRDPQRFDDADRFDIDRADNAHLAFGFGTHHCLGAALARIELQEAVAALVRTLPGLRLAVPADELSWNPSGAEVELRALPVVW</sequence>
<dbReference type="GO" id="GO:0005506">
    <property type="term" value="F:iron ion binding"/>
    <property type="evidence" value="ECO:0007669"/>
    <property type="project" value="InterPro"/>
</dbReference>
<dbReference type="InterPro" id="IPR002397">
    <property type="entry name" value="Cyt_P450_B"/>
</dbReference>
<dbReference type="InterPro" id="IPR001128">
    <property type="entry name" value="Cyt_P450"/>
</dbReference>
<dbReference type="PRINTS" id="PR00359">
    <property type="entry name" value="BP450"/>
</dbReference>
<evidence type="ECO:0000313" key="9">
    <source>
        <dbReference type="Proteomes" id="UP001206128"/>
    </source>
</evidence>
<dbReference type="RefSeq" id="WP_253774803.1">
    <property type="nucleotide sequence ID" value="NZ_JAMTCK010000011.1"/>
</dbReference>
<dbReference type="InterPro" id="IPR017972">
    <property type="entry name" value="Cyt_P450_CS"/>
</dbReference>
<dbReference type="PANTHER" id="PTHR46696">
    <property type="entry name" value="P450, PUTATIVE (EUROFUNG)-RELATED"/>
    <property type="match status" value="1"/>
</dbReference>
<evidence type="ECO:0000256" key="3">
    <source>
        <dbReference type="ARBA" id="ARBA00022723"/>
    </source>
</evidence>
<evidence type="ECO:0000256" key="1">
    <source>
        <dbReference type="ARBA" id="ARBA00010617"/>
    </source>
</evidence>
<dbReference type="EMBL" id="JAMTCK010000011">
    <property type="protein sequence ID" value="MCP2167686.1"/>
    <property type="molecule type" value="Genomic_DNA"/>
</dbReference>
<keyword evidence="2 7" id="KW-0349">Heme</keyword>
<keyword evidence="4 7" id="KW-0560">Oxidoreductase</keyword>
<dbReference type="Proteomes" id="UP001206128">
    <property type="component" value="Unassembled WGS sequence"/>
</dbReference>
<dbReference type="InterPro" id="IPR036396">
    <property type="entry name" value="Cyt_P450_sf"/>
</dbReference>
<dbReference type="GO" id="GO:0020037">
    <property type="term" value="F:heme binding"/>
    <property type="evidence" value="ECO:0007669"/>
    <property type="project" value="InterPro"/>
</dbReference>
<name>A0AAE3GGA2_9PSEU</name>
<protein>
    <submittedName>
        <fullName evidence="8">Cytochrome P450</fullName>
    </submittedName>
</protein>
<organism evidence="8 9">
    <name type="scientific">Goodfellowiella coeruleoviolacea</name>
    <dbReference type="NCBI Taxonomy" id="334858"/>
    <lineage>
        <taxon>Bacteria</taxon>
        <taxon>Bacillati</taxon>
        <taxon>Actinomycetota</taxon>
        <taxon>Actinomycetes</taxon>
        <taxon>Pseudonocardiales</taxon>
        <taxon>Pseudonocardiaceae</taxon>
        <taxon>Goodfellowiella</taxon>
    </lineage>
</organism>
<keyword evidence="9" id="KW-1185">Reference proteome</keyword>
<dbReference type="Pfam" id="PF00067">
    <property type="entry name" value="p450"/>
    <property type="match status" value="1"/>
</dbReference>
<accession>A0AAE3GGA2</accession>
<keyword evidence="6 7" id="KW-0503">Monooxygenase</keyword>
<keyword evidence="3 7" id="KW-0479">Metal-binding</keyword>
<evidence type="ECO:0000256" key="7">
    <source>
        <dbReference type="RuleBase" id="RU000461"/>
    </source>
</evidence>
<dbReference type="PANTHER" id="PTHR46696:SF6">
    <property type="entry name" value="P450, PUTATIVE (EUROFUNG)-RELATED"/>
    <property type="match status" value="1"/>
</dbReference>
<reference evidence="8" key="1">
    <citation type="submission" date="2022-06" db="EMBL/GenBank/DDBJ databases">
        <title>Genomic Encyclopedia of Archaeal and Bacterial Type Strains, Phase II (KMG-II): from individual species to whole genera.</title>
        <authorList>
            <person name="Goeker M."/>
        </authorList>
    </citation>
    <scope>NUCLEOTIDE SEQUENCE</scope>
    <source>
        <strain evidence="8">DSM 43935</strain>
    </source>
</reference>